<dbReference type="EMBL" id="OIVN01000996">
    <property type="protein sequence ID" value="SPC88421.1"/>
    <property type="molecule type" value="Genomic_DNA"/>
</dbReference>
<sequence>MAFVTPKTASDPSSSSSSALARWEYDVFLSFRGEDTRKNFTDHLYAALDQRGIRTFRDDEKLEKGKPISPKLLNAIQVSRFAVIVLSRNYASSSWCLDELVKIVECTEETGLIALPVFYHVNPSDVRKQKGTFAEAFAEHEGHIKNKEKVQTWKYALTQVANLSGWDLQDEQESTIIEEIVGKILSELNSTYSSFHQDLVGINSRVEEMKNLYSGTGLNDVRFIGIWGMGGIEALAGDRGWFGRGSIIIITTRDQHLLIRNEVTEEEIYKAKKLNDDEALKLFSRKAFKQDYPAEGYEVLSKKVIYYAKGLPLALEVLGSFLFHRKPDAWESALEPGQRSRLWCSEHVLHVLKHSTGTEKVESISLSSPSKGEEHLNVEAFSKMKNLRLLKISNVQLPHGLNYLSNELRFLNWDGYPLESMPTSFQPYKLVELIMPHSRIKQLWDGIGSSEWLKLINLSNSKNLIMTPDFTRVPNLEILILKGCTRMSKIHASLGDLKRLILLDLNGCIGLKSLPYKISLESLEIFVLSGCSRLKKFPEIVGNMLRLSKLYLDGTAIKELPLSVERLTGLTLLNLRDCKNFSSLPSEHLGNVEGLEELDVSRTAIRELPSSIVHLKNLTALSLRGCEGLSSKSSNKLLPFPSIPSPDTMSLIWPSLSVLCSLTKLDLSYCNLQAISKDIGLNCTSLRLLPELPLNIGFVVANGCSKLEALPDPLELKFGFKPMFDLLNCFKLVENQGYGDMFLTMLRSYHQSSVMDFGIVIPGSKIPKWYSHQSVGTSVNLQVPSYLCNKMGITFCAVFVLHQHHPPDQLDDLYPRETLIKLRICLGGTFSANGHDCQTSTVFPFNEDSGKVESHHLWLYYLPPKFFKMNWNKGWDTISANGFSQIGIKFYTRGPGLEVKKCGIGVVYEQDIEDISQTNELEFFTVDDCNNFVVAVEGSEIESSHVDHDRDGPSGEHRSNETQHRNIIDRLMLCLGIWIENFCTR</sequence>
<dbReference type="Pfam" id="PF07725">
    <property type="entry name" value="LRR_3"/>
    <property type="match status" value="1"/>
</dbReference>
<keyword evidence="2" id="KW-0677">Repeat</keyword>
<evidence type="ECO:0000256" key="4">
    <source>
        <dbReference type="ARBA" id="ARBA00023027"/>
    </source>
</evidence>
<dbReference type="AlphaFoldDB" id="A0A2N9FND5"/>
<dbReference type="PANTHER" id="PTHR11017">
    <property type="entry name" value="LEUCINE-RICH REPEAT-CONTAINING PROTEIN"/>
    <property type="match status" value="1"/>
</dbReference>
<dbReference type="Pfam" id="PF20160">
    <property type="entry name" value="C-JID"/>
    <property type="match status" value="1"/>
</dbReference>
<dbReference type="SUPFAM" id="SSF52058">
    <property type="entry name" value="L domain-like"/>
    <property type="match status" value="1"/>
</dbReference>
<dbReference type="Pfam" id="PF23286">
    <property type="entry name" value="LRR_13"/>
    <property type="match status" value="1"/>
</dbReference>
<reference evidence="6" key="1">
    <citation type="submission" date="2018-02" db="EMBL/GenBank/DDBJ databases">
        <authorList>
            <person name="Cohen D.B."/>
            <person name="Kent A.D."/>
        </authorList>
    </citation>
    <scope>NUCLEOTIDE SEQUENCE</scope>
</reference>
<dbReference type="InterPro" id="IPR035897">
    <property type="entry name" value="Toll_tir_struct_dom_sf"/>
</dbReference>
<dbReference type="FunFam" id="3.40.50.10140:FF:000007">
    <property type="entry name" value="Disease resistance protein (TIR-NBS-LRR class)"/>
    <property type="match status" value="1"/>
</dbReference>
<dbReference type="SUPFAM" id="SSF52200">
    <property type="entry name" value="Toll/Interleukin receptor TIR domain"/>
    <property type="match status" value="1"/>
</dbReference>
<dbReference type="InterPro" id="IPR000157">
    <property type="entry name" value="TIR_dom"/>
</dbReference>
<evidence type="ECO:0000256" key="2">
    <source>
        <dbReference type="ARBA" id="ARBA00022737"/>
    </source>
</evidence>
<evidence type="ECO:0000256" key="3">
    <source>
        <dbReference type="ARBA" id="ARBA00022821"/>
    </source>
</evidence>
<dbReference type="InterPro" id="IPR042197">
    <property type="entry name" value="Apaf_helical"/>
</dbReference>
<dbReference type="InterPro" id="IPR045344">
    <property type="entry name" value="C-JID"/>
</dbReference>
<dbReference type="InterPro" id="IPR044974">
    <property type="entry name" value="Disease_R_plants"/>
</dbReference>
<dbReference type="Gene3D" id="3.80.10.10">
    <property type="entry name" value="Ribonuclease Inhibitor"/>
    <property type="match status" value="2"/>
</dbReference>
<dbReference type="InterPro" id="IPR032675">
    <property type="entry name" value="LRR_dom_sf"/>
</dbReference>
<dbReference type="GO" id="GO:0061809">
    <property type="term" value="F:NAD+ nucleosidase activity, cyclic ADP-ribose generating"/>
    <property type="evidence" value="ECO:0007669"/>
    <property type="project" value="UniProtKB-EC"/>
</dbReference>
<dbReference type="SMART" id="SM00369">
    <property type="entry name" value="LRR_TYP"/>
    <property type="match status" value="3"/>
</dbReference>
<name>A0A2N9FND5_FAGSY</name>
<proteinExistence type="predicted"/>
<dbReference type="GO" id="GO:0007165">
    <property type="term" value="P:signal transduction"/>
    <property type="evidence" value="ECO:0007669"/>
    <property type="project" value="InterPro"/>
</dbReference>
<gene>
    <name evidence="6" type="ORF">FSB_LOCUS16303</name>
</gene>
<dbReference type="Pfam" id="PF01582">
    <property type="entry name" value="TIR"/>
    <property type="match status" value="1"/>
</dbReference>
<evidence type="ECO:0000256" key="1">
    <source>
        <dbReference type="ARBA" id="ARBA00022614"/>
    </source>
</evidence>
<dbReference type="GO" id="GO:0043531">
    <property type="term" value="F:ADP binding"/>
    <property type="evidence" value="ECO:0007669"/>
    <property type="project" value="InterPro"/>
</dbReference>
<dbReference type="GO" id="GO:0006952">
    <property type="term" value="P:defense response"/>
    <property type="evidence" value="ECO:0007669"/>
    <property type="project" value="InterPro"/>
</dbReference>
<evidence type="ECO:0000313" key="6">
    <source>
        <dbReference type="EMBL" id="SPC88421.1"/>
    </source>
</evidence>
<protein>
    <recommendedName>
        <fullName evidence="5">TIR domain-containing protein</fullName>
    </recommendedName>
</protein>
<keyword evidence="4" id="KW-0520">NAD</keyword>
<dbReference type="InterPro" id="IPR027417">
    <property type="entry name" value="P-loop_NTPase"/>
</dbReference>
<keyword evidence="3" id="KW-0611">Plant defense</keyword>
<dbReference type="SMART" id="SM00255">
    <property type="entry name" value="TIR"/>
    <property type="match status" value="1"/>
</dbReference>
<keyword evidence="1" id="KW-0433">Leucine-rich repeat</keyword>
<evidence type="ECO:0000259" key="5">
    <source>
        <dbReference type="PROSITE" id="PS50104"/>
    </source>
</evidence>
<dbReference type="PROSITE" id="PS50104">
    <property type="entry name" value="TIR"/>
    <property type="match status" value="1"/>
</dbReference>
<feature type="domain" description="TIR" evidence="5">
    <location>
        <begin position="23"/>
        <end position="188"/>
    </location>
</feature>
<organism evidence="6">
    <name type="scientific">Fagus sylvatica</name>
    <name type="common">Beechnut</name>
    <dbReference type="NCBI Taxonomy" id="28930"/>
    <lineage>
        <taxon>Eukaryota</taxon>
        <taxon>Viridiplantae</taxon>
        <taxon>Streptophyta</taxon>
        <taxon>Embryophyta</taxon>
        <taxon>Tracheophyta</taxon>
        <taxon>Spermatophyta</taxon>
        <taxon>Magnoliopsida</taxon>
        <taxon>eudicotyledons</taxon>
        <taxon>Gunneridae</taxon>
        <taxon>Pentapetalae</taxon>
        <taxon>rosids</taxon>
        <taxon>fabids</taxon>
        <taxon>Fagales</taxon>
        <taxon>Fagaceae</taxon>
        <taxon>Fagus</taxon>
    </lineage>
</organism>
<accession>A0A2N9FND5</accession>
<dbReference type="InterPro" id="IPR003591">
    <property type="entry name" value="Leu-rich_rpt_typical-subtyp"/>
</dbReference>
<dbReference type="Gene3D" id="1.10.8.430">
    <property type="entry name" value="Helical domain of apoptotic protease-activating factors"/>
    <property type="match status" value="1"/>
</dbReference>
<dbReference type="SUPFAM" id="SSF52540">
    <property type="entry name" value="P-loop containing nucleoside triphosphate hydrolases"/>
    <property type="match status" value="1"/>
</dbReference>
<dbReference type="InterPro" id="IPR011713">
    <property type="entry name" value="Leu-rich_rpt_3"/>
</dbReference>
<dbReference type="Gene3D" id="3.40.50.10140">
    <property type="entry name" value="Toll/interleukin-1 receptor homology (TIR) domain"/>
    <property type="match status" value="1"/>
</dbReference>
<dbReference type="InterPro" id="IPR058546">
    <property type="entry name" value="RPS4B/Roq1-like_LRR"/>
</dbReference>
<dbReference type="PANTHER" id="PTHR11017:SF573">
    <property type="entry name" value="ADP-RIBOSYL CYCLASE_CYCLIC ADP-RIBOSE HYDROLASE"/>
    <property type="match status" value="1"/>
</dbReference>